<reference evidence="7 8" key="1">
    <citation type="submission" date="2010-12" db="EMBL/GenBank/DDBJ databases">
        <authorList>
            <person name="Muzny D."/>
            <person name="Qin X."/>
            <person name="Deng J."/>
            <person name="Jiang H."/>
            <person name="Liu Y."/>
            <person name="Qu J."/>
            <person name="Song X.-Z."/>
            <person name="Zhang L."/>
            <person name="Thornton R."/>
            <person name="Coyle M."/>
            <person name="Francisco L."/>
            <person name="Jackson L."/>
            <person name="Javaid M."/>
            <person name="Korchina V."/>
            <person name="Kovar C."/>
            <person name="Mata R."/>
            <person name="Mathew T."/>
            <person name="Ngo R."/>
            <person name="Nguyen L."/>
            <person name="Nguyen N."/>
            <person name="Okwuonu G."/>
            <person name="Ongeri F."/>
            <person name="Pham C."/>
            <person name="Simmons D."/>
            <person name="Wilczek-Boney K."/>
            <person name="Hale W."/>
            <person name="Jakkamsetti A."/>
            <person name="Pham P."/>
            <person name="Ruth R."/>
            <person name="San Lucas F."/>
            <person name="Warren J."/>
            <person name="Zhang J."/>
            <person name="Zhao Z."/>
            <person name="Zhou C."/>
            <person name="Zhu D."/>
            <person name="Lee S."/>
            <person name="Bess C."/>
            <person name="Blankenburg K."/>
            <person name="Forbes L."/>
            <person name="Fu Q."/>
            <person name="Gubbala S."/>
            <person name="Hirani K."/>
            <person name="Jayaseelan J.C."/>
            <person name="Lara F."/>
            <person name="Munidasa M."/>
            <person name="Palculict T."/>
            <person name="Patil S."/>
            <person name="Pu L.-L."/>
            <person name="Saada N."/>
            <person name="Tang L."/>
            <person name="Weissenberger G."/>
            <person name="Zhu Y."/>
            <person name="Hemphill L."/>
            <person name="Shang Y."/>
            <person name="Youmans B."/>
            <person name="Ayvaz T."/>
            <person name="Ross M."/>
            <person name="Santibanez J."/>
            <person name="Aqrawi P."/>
            <person name="Gross S."/>
            <person name="Joshi V."/>
            <person name="Fowler G."/>
            <person name="Nazareth L."/>
            <person name="Reid J."/>
            <person name="Worley K."/>
            <person name="Petrosino J."/>
            <person name="Highlander S."/>
            <person name="Gibbs R."/>
        </authorList>
    </citation>
    <scope>NUCLEOTIDE SEQUENCE [LARGE SCALE GENOMIC DNA]</scope>
    <source>
        <strain evidence="7 8">ATCC 33393</strain>
    </source>
</reference>
<keyword evidence="3 6" id="KW-0812">Transmembrane</keyword>
<feature type="transmembrane region" description="Helical" evidence="6">
    <location>
        <begin position="333"/>
        <end position="358"/>
    </location>
</feature>
<dbReference type="EMBL" id="AEPS01000007">
    <property type="protein sequence ID" value="EFU67517.1"/>
    <property type="molecule type" value="Genomic_DNA"/>
</dbReference>
<keyword evidence="8" id="KW-1185">Reference proteome</keyword>
<feature type="transmembrane region" description="Helical" evidence="6">
    <location>
        <begin position="180"/>
        <end position="199"/>
    </location>
</feature>
<evidence type="ECO:0000313" key="8">
    <source>
        <dbReference type="Proteomes" id="UP000032871"/>
    </source>
</evidence>
<evidence type="ECO:0000256" key="2">
    <source>
        <dbReference type="ARBA" id="ARBA00022448"/>
    </source>
</evidence>
<keyword evidence="7" id="KW-0378">Hydrolase</keyword>
<dbReference type="PANTHER" id="PTHR12778">
    <property type="entry name" value="SOLUTE CARRIER FAMILY 33 ACETYL-COA TRANSPORTER -RELATED"/>
    <property type="match status" value="1"/>
</dbReference>
<organism evidence="7 8">
    <name type="scientific">Aggregatibacter segnis ATCC 33393</name>
    <dbReference type="NCBI Taxonomy" id="888057"/>
    <lineage>
        <taxon>Bacteria</taxon>
        <taxon>Pseudomonadati</taxon>
        <taxon>Pseudomonadota</taxon>
        <taxon>Gammaproteobacteria</taxon>
        <taxon>Pasteurellales</taxon>
        <taxon>Pasteurellaceae</taxon>
        <taxon>Aggregatibacter</taxon>
    </lineage>
</organism>
<proteinExistence type="predicted"/>
<dbReference type="PANTHER" id="PTHR12778:SF10">
    <property type="entry name" value="MAJOR FACILITATOR SUPERFAMILY DOMAIN-CONTAINING PROTEIN 3"/>
    <property type="match status" value="1"/>
</dbReference>
<accession>E6KYG3</accession>
<dbReference type="GO" id="GO:0022857">
    <property type="term" value="F:transmembrane transporter activity"/>
    <property type="evidence" value="ECO:0007669"/>
    <property type="project" value="InterPro"/>
</dbReference>
<feature type="transmembrane region" description="Helical" evidence="6">
    <location>
        <begin position="88"/>
        <end position="107"/>
    </location>
</feature>
<feature type="transmembrane region" description="Helical" evidence="6">
    <location>
        <begin position="21"/>
        <end position="44"/>
    </location>
</feature>
<dbReference type="NCBIfam" id="TIGR00901">
    <property type="entry name" value="2A0125"/>
    <property type="match status" value="1"/>
</dbReference>
<evidence type="ECO:0000256" key="4">
    <source>
        <dbReference type="ARBA" id="ARBA00022989"/>
    </source>
</evidence>
<dbReference type="InterPro" id="IPR011701">
    <property type="entry name" value="MFS"/>
</dbReference>
<dbReference type="Pfam" id="PF07690">
    <property type="entry name" value="MFS_1"/>
    <property type="match status" value="1"/>
</dbReference>
<dbReference type="AlphaFoldDB" id="E6KYG3"/>
<evidence type="ECO:0000256" key="1">
    <source>
        <dbReference type="ARBA" id="ARBA00004141"/>
    </source>
</evidence>
<evidence type="ECO:0000256" key="6">
    <source>
        <dbReference type="SAM" id="Phobius"/>
    </source>
</evidence>
<dbReference type="STRING" id="739.GCA_001059425_00490"/>
<comment type="caution">
    <text evidence="7">The sequence shown here is derived from an EMBL/GenBank/DDBJ whole genome shotgun (WGS) entry which is preliminary data.</text>
</comment>
<dbReference type="Proteomes" id="UP000032871">
    <property type="component" value="Unassembled WGS sequence"/>
</dbReference>
<dbReference type="InterPro" id="IPR036259">
    <property type="entry name" value="MFS_trans_sf"/>
</dbReference>
<feature type="transmembrane region" description="Helical" evidence="6">
    <location>
        <begin position="231"/>
        <end position="251"/>
    </location>
</feature>
<feature type="transmembrane region" description="Helical" evidence="6">
    <location>
        <begin position="113"/>
        <end position="134"/>
    </location>
</feature>
<feature type="transmembrane region" description="Helical" evidence="6">
    <location>
        <begin position="300"/>
        <end position="321"/>
    </location>
</feature>
<evidence type="ECO:0000256" key="5">
    <source>
        <dbReference type="ARBA" id="ARBA00023136"/>
    </source>
</evidence>
<feature type="transmembrane region" description="Helical" evidence="6">
    <location>
        <begin position="400"/>
        <end position="419"/>
    </location>
</feature>
<feature type="transmembrane region" description="Helical" evidence="6">
    <location>
        <begin position="271"/>
        <end position="293"/>
    </location>
</feature>
<dbReference type="HOGENOM" id="CLU_029352_1_2_6"/>
<keyword evidence="5 6" id="KW-0472">Membrane</keyword>
<keyword evidence="2" id="KW-0813">Transport</keyword>
<evidence type="ECO:0000313" key="7">
    <source>
        <dbReference type="EMBL" id="EFU67517.1"/>
    </source>
</evidence>
<protein>
    <submittedName>
        <fullName evidence="7">Beta-lactamase induction signal transducer AmpG</fullName>
        <ecNumber evidence="7">3.5.2.6</ecNumber>
    </submittedName>
</protein>
<comment type="subcellular location">
    <subcellularLocation>
        <location evidence="1">Membrane</location>
        <topology evidence="1">Multi-pass membrane protein</topology>
    </subcellularLocation>
</comment>
<dbReference type="GO" id="GO:0016020">
    <property type="term" value="C:membrane"/>
    <property type="evidence" value="ECO:0007669"/>
    <property type="project" value="UniProtKB-SubCell"/>
</dbReference>
<sequence length="432" mass="48173">MMTEQPIKPSLATQIFSRNMLICVFTGFTSGLPLFVLLQMLPIWLSDSGISVQTIGAFTLVTLPYTLKFLWAPLLDRYFPRFLGRRRSWLAISQLLLLLSLYLIGLYNPKEQMQIVIFLATFIAFMSATQDIVLDAYRREILRDNELGLGNTIHINAYRIAGLIPGGLSLYLATFLPWETVFLLTALFMLCGLFMTFFLSREPQIQIHQNKQPFYQAFTIPLQEFFQRKGIYAGIGFIAFLFLYKFGDALATTLQSKFIVDMGFSKTDIALVVKSTALWSSIIAGMAGGIVMLRLGINRALWVFGFIQLITIGGFIWLSGFDYFHVVDNAARLKLGIVICGEYIGVGLGTAAFVAFMARETNPLYTATQLALFTSLAALPSKGLGALSGEIVAAVGYYHFFWICLFLAIPGMLCLCWVAPWNEKVTAPNAGN</sequence>
<dbReference type="GO" id="GO:0008800">
    <property type="term" value="F:beta-lactamase activity"/>
    <property type="evidence" value="ECO:0007669"/>
    <property type="project" value="UniProtKB-EC"/>
</dbReference>
<evidence type="ECO:0000256" key="3">
    <source>
        <dbReference type="ARBA" id="ARBA00022692"/>
    </source>
</evidence>
<dbReference type="SUPFAM" id="SSF103473">
    <property type="entry name" value="MFS general substrate transporter"/>
    <property type="match status" value="1"/>
</dbReference>
<feature type="transmembrane region" description="Helical" evidence="6">
    <location>
        <begin position="50"/>
        <end position="67"/>
    </location>
</feature>
<dbReference type="InterPro" id="IPR004752">
    <property type="entry name" value="AmpG_permease/AT-1"/>
</dbReference>
<name>E6KYG3_9PAST</name>
<feature type="transmembrane region" description="Helical" evidence="6">
    <location>
        <begin position="370"/>
        <end position="394"/>
    </location>
</feature>
<feature type="transmembrane region" description="Helical" evidence="6">
    <location>
        <begin position="155"/>
        <end position="174"/>
    </location>
</feature>
<dbReference type="Gene3D" id="1.20.1250.20">
    <property type="entry name" value="MFS general substrate transporter like domains"/>
    <property type="match status" value="1"/>
</dbReference>
<gene>
    <name evidence="7" type="primary">ampG</name>
    <name evidence="7" type="ORF">HMPREF9064_1195</name>
</gene>
<keyword evidence="4 6" id="KW-1133">Transmembrane helix</keyword>
<dbReference type="EC" id="3.5.2.6" evidence="7"/>